<dbReference type="PANTHER" id="PTHR30237">
    <property type="entry name" value="MURAMOYLTETRAPEPTIDE CARBOXYPEPTIDASE"/>
    <property type="match status" value="1"/>
</dbReference>
<dbReference type="Proteomes" id="UP000057820">
    <property type="component" value="Plasmid 4"/>
</dbReference>
<feature type="active site" description="Nucleophile" evidence="6">
    <location>
        <position position="113"/>
    </location>
</feature>
<protein>
    <submittedName>
        <fullName evidence="9">Murein tetrapeptide carboxypeptidase</fullName>
        <ecNumber evidence="9">3.4.17.13</ecNumber>
    </submittedName>
</protein>
<organism evidence="9 10">
    <name type="scientific">Nocardia farcinica</name>
    <dbReference type="NCBI Taxonomy" id="37329"/>
    <lineage>
        <taxon>Bacteria</taxon>
        <taxon>Bacillati</taxon>
        <taxon>Actinomycetota</taxon>
        <taxon>Actinomycetes</taxon>
        <taxon>Mycobacteriales</taxon>
        <taxon>Nocardiaceae</taxon>
        <taxon>Nocardia</taxon>
    </lineage>
</organism>
<evidence type="ECO:0000256" key="4">
    <source>
        <dbReference type="ARBA" id="ARBA00022801"/>
    </source>
</evidence>
<dbReference type="InterPro" id="IPR029062">
    <property type="entry name" value="Class_I_gatase-like"/>
</dbReference>
<feature type="active site" description="Charge relay system" evidence="6">
    <location>
        <position position="212"/>
    </location>
</feature>
<dbReference type="InterPro" id="IPR027461">
    <property type="entry name" value="Carboxypeptidase_A_C_sf"/>
</dbReference>
<dbReference type="Gene3D" id="3.50.30.60">
    <property type="entry name" value="LD-carboxypeptidase A C-terminal domain-like"/>
    <property type="match status" value="1"/>
</dbReference>
<evidence type="ECO:0000313" key="9">
    <source>
        <dbReference type="EMBL" id="CRY84571.1"/>
    </source>
</evidence>
<dbReference type="SUPFAM" id="SSF141986">
    <property type="entry name" value="LD-carboxypeptidase A C-terminal domain-like"/>
    <property type="match status" value="1"/>
</dbReference>
<dbReference type="SUPFAM" id="SSF52317">
    <property type="entry name" value="Class I glutamine amidotransferase-like"/>
    <property type="match status" value="1"/>
</dbReference>
<dbReference type="InterPro" id="IPR040921">
    <property type="entry name" value="Peptidase_S66C"/>
</dbReference>
<reference evidence="10" key="1">
    <citation type="submission" date="2015-03" db="EMBL/GenBank/DDBJ databases">
        <authorList>
            <consortium name="Pathogen Informatics"/>
        </authorList>
    </citation>
    <scope>NUCLEOTIDE SEQUENCE [LARGE SCALE GENOMIC DNA]</scope>
    <source>
        <strain evidence="10">NCTC11134</strain>
        <plasmid evidence="10">4</plasmid>
    </source>
</reference>
<dbReference type="EC" id="3.4.17.13" evidence="9"/>
<dbReference type="InterPro" id="IPR003507">
    <property type="entry name" value="S66_fam"/>
</dbReference>
<dbReference type="InterPro" id="IPR027478">
    <property type="entry name" value="LdcA_N"/>
</dbReference>
<dbReference type="RefSeq" id="WP_060595256.1">
    <property type="nucleotide sequence ID" value="NZ_CP031419.1"/>
</dbReference>
<name>A0A0H5PQA3_NOCFR</name>
<accession>A0A0H5PQA3</accession>
<evidence type="ECO:0000256" key="6">
    <source>
        <dbReference type="PIRSR" id="PIRSR028757-1"/>
    </source>
</evidence>
<dbReference type="PIRSF" id="PIRSF028757">
    <property type="entry name" value="LD-carboxypeptidase"/>
    <property type="match status" value="1"/>
</dbReference>
<comment type="similarity">
    <text evidence="1">Belongs to the peptidase S66 family.</text>
</comment>
<evidence type="ECO:0000256" key="1">
    <source>
        <dbReference type="ARBA" id="ARBA00010233"/>
    </source>
</evidence>
<geneLocation type="plasmid" evidence="9">
    <name>4</name>
</geneLocation>
<dbReference type="EMBL" id="LN868941">
    <property type="protein sequence ID" value="CRY84571.1"/>
    <property type="molecule type" value="Genomic_DNA"/>
</dbReference>
<evidence type="ECO:0000256" key="5">
    <source>
        <dbReference type="ARBA" id="ARBA00022825"/>
    </source>
</evidence>
<keyword evidence="9" id="KW-0614">Plasmid</keyword>
<sequence>MTRPVIRPPAVTPGTGVAIVSTSSPVPGDELDRLTAYFADRGHPVTVGAHARAATGYLAGPPADRAADLMAAFADPGIGLIVPATGGKGAAQLLDLLDYAVIAENPTVFTALSDPVIVANAITARTGLATVHGPTGYDFTREPVNSATADRFWSIVSGRVKGQTVSGSDWRVPRGAGRVFSGPVVGGHLGTIRALVGTPWMPDTRGAVLILEEVFVPWVQVDAALTHLRLAGVLDHIAGLVVAAPVDSPRDDAPDETYDELILRCAGGNFPIVTGAEFGHTSTKFPLPLGLDVEVDLTGTPTLRYLEDLVIA</sequence>
<dbReference type="GO" id="GO:0008236">
    <property type="term" value="F:serine-type peptidase activity"/>
    <property type="evidence" value="ECO:0007669"/>
    <property type="project" value="UniProtKB-KW"/>
</dbReference>
<dbReference type="AlphaFoldDB" id="A0A0H5PQA3"/>
<dbReference type="GO" id="GO:0106415">
    <property type="term" value="F:muramoyltetrapeptide carboxypeptidase activity"/>
    <property type="evidence" value="ECO:0007669"/>
    <property type="project" value="UniProtKB-EC"/>
</dbReference>
<dbReference type="Pfam" id="PF17676">
    <property type="entry name" value="Peptidase_S66C"/>
    <property type="match status" value="1"/>
</dbReference>
<dbReference type="GO" id="GO:0006508">
    <property type="term" value="P:proteolysis"/>
    <property type="evidence" value="ECO:0007669"/>
    <property type="project" value="UniProtKB-KW"/>
</dbReference>
<evidence type="ECO:0000256" key="3">
    <source>
        <dbReference type="ARBA" id="ARBA00022670"/>
    </source>
</evidence>
<keyword evidence="2 9" id="KW-0121">Carboxypeptidase</keyword>
<keyword evidence="4 9" id="KW-0378">Hydrolase</keyword>
<evidence type="ECO:0000259" key="8">
    <source>
        <dbReference type="Pfam" id="PF17676"/>
    </source>
</evidence>
<keyword evidence="3" id="KW-0645">Protease</keyword>
<feature type="domain" description="LD-carboxypeptidase C-terminal" evidence="8">
    <location>
        <begin position="181"/>
        <end position="295"/>
    </location>
</feature>
<dbReference type="PANTHER" id="PTHR30237:SF2">
    <property type="entry name" value="MUREIN TETRAPEPTIDE CARBOXYPEPTIDASE"/>
    <property type="match status" value="1"/>
</dbReference>
<dbReference type="CDD" id="cd07025">
    <property type="entry name" value="Peptidase_S66"/>
    <property type="match status" value="1"/>
</dbReference>
<evidence type="ECO:0000259" key="7">
    <source>
        <dbReference type="Pfam" id="PF02016"/>
    </source>
</evidence>
<proteinExistence type="inferred from homology"/>
<feature type="active site" description="Charge relay system" evidence="6">
    <location>
        <position position="280"/>
    </location>
</feature>
<dbReference type="KEGG" id="nfr:ERS450000_06113"/>
<keyword evidence="5" id="KW-0720">Serine protease</keyword>
<feature type="domain" description="LD-carboxypeptidase N-terminal" evidence="7">
    <location>
        <begin position="17"/>
        <end position="133"/>
    </location>
</feature>
<dbReference type="InterPro" id="IPR040449">
    <property type="entry name" value="Peptidase_S66_N"/>
</dbReference>
<gene>
    <name evidence="9" type="primary">ldcA</name>
    <name evidence="9" type="ORF">ERS450000_06113</name>
</gene>
<dbReference type="Pfam" id="PF02016">
    <property type="entry name" value="Peptidase_S66"/>
    <property type="match status" value="1"/>
</dbReference>
<dbReference type="Gene3D" id="3.40.50.10740">
    <property type="entry name" value="Class I glutamine amidotransferase-like"/>
    <property type="match status" value="1"/>
</dbReference>
<evidence type="ECO:0000256" key="2">
    <source>
        <dbReference type="ARBA" id="ARBA00022645"/>
    </source>
</evidence>
<evidence type="ECO:0000313" key="10">
    <source>
        <dbReference type="Proteomes" id="UP000057820"/>
    </source>
</evidence>